<keyword evidence="2" id="KW-1185">Reference proteome</keyword>
<reference evidence="1" key="1">
    <citation type="submission" date="2023-10" db="EMBL/GenBank/DDBJ databases">
        <title>Genome assembly of Pristionchus species.</title>
        <authorList>
            <person name="Yoshida K."/>
            <person name="Sommer R.J."/>
        </authorList>
    </citation>
    <scope>NUCLEOTIDE SEQUENCE</scope>
    <source>
        <strain evidence="1">RS0144</strain>
    </source>
</reference>
<evidence type="ECO:0000313" key="2">
    <source>
        <dbReference type="Proteomes" id="UP001432027"/>
    </source>
</evidence>
<feature type="non-terminal residue" evidence="1">
    <location>
        <position position="116"/>
    </location>
</feature>
<sequence>PSPSSLLSFSSISTEFTHHPMLVIIQLILNVLGKALFEGGYLFSALLSALSTIFHNSTDLNCVLLCFGREFGEIAIEEFTILHHCLSHSLEVLAGSAMTSSSIPTATPTVAALLFC</sequence>
<name>A0AAV5SH52_9BILA</name>
<accession>A0AAV5SH52</accession>
<organism evidence="1 2">
    <name type="scientific">Pristionchus entomophagus</name>
    <dbReference type="NCBI Taxonomy" id="358040"/>
    <lineage>
        <taxon>Eukaryota</taxon>
        <taxon>Metazoa</taxon>
        <taxon>Ecdysozoa</taxon>
        <taxon>Nematoda</taxon>
        <taxon>Chromadorea</taxon>
        <taxon>Rhabditida</taxon>
        <taxon>Rhabditina</taxon>
        <taxon>Diplogasteromorpha</taxon>
        <taxon>Diplogasteroidea</taxon>
        <taxon>Neodiplogasteridae</taxon>
        <taxon>Pristionchus</taxon>
    </lineage>
</organism>
<dbReference type="AlphaFoldDB" id="A0AAV5SH52"/>
<protein>
    <recommendedName>
        <fullName evidence="3">G protein-coupled receptor</fullName>
    </recommendedName>
</protein>
<evidence type="ECO:0008006" key="3">
    <source>
        <dbReference type="Google" id="ProtNLM"/>
    </source>
</evidence>
<proteinExistence type="predicted"/>
<gene>
    <name evidence="1" type="ORF">PENTCL1PPCAC_1674</name>
</gene>
<comment type="caution">
    <text evidence="1">The sequence shown here is derived from an EMBL/GenBank/DDBJ whole genome shotgun (WGS) entry which is preliminary data.</text>
</comment>
<feature type="non-terminal residue" evidence="1">
    <location>
        <position position="1"/>
    </location>
</feature>
<dbReference type="Proteomes" id="UP001432027">
    <property type="component" value="Unassembled WGS sequence"/>
</dbReference>
<dbReference type="EMBL" id="BTSX01000001">
    <property type="protein sequence ID" value="GMS79500.1"/>
    <property type="molecule type" value="Genomic_DNA"/>
</dbReference>
<evidence type="ECO:0000313" key="1">
    <source>
        <dbReference type="EMBL" id="GMS79500.1"/>
    </source>
</evidence>